<dbReference type="PROSITE" id="PS51371">
    <property type="entry name" value="CBS"/>
    <property type="match status" value="2"/>
</dbReference>
<dbReference type="InterPro" id="IPR046342">
    <property type="entry name" value="CBS_dom_sf"/>
</dbReference>
<dbReference type="InterPro" id="IPR000644">
    <property type="entry name" value="CBS_dom"/>
</dbReference>
<feature type="domain" description="CBS" evidence="2">
    <location>
        <begin position="1"/>
        <end position="56"/>
    </location>
</feature>
<evidence type="ECO:0000256" key="1">
    <source>
        <dbReference type="PROSITE-ProRule" id="PRU00703"/>
    </source>
</evidence>
<dbReference type="Gene3D" id="3.10.580.10">
    <property type="entry name" value="CBS-domain"/>
    <property type="match status" value="1"/>
</dbReference>
<dbReference type="SMART" id="SM00116">
    <property type="entry name" value="CBS"/>
    <property type="match status" value="2"/>
</dbReference>
<accession>A0A7G1H0K5</accession>
<keyword evidence="4" id="KW-1185">Reference proteome</keyword>
<name>A0A7G1H0K5_9BACT</name>
<organism evidence="3 4">
    <name type="scientific">Dissulfurispira thermophila</name>
    <dbReference type="NCBI Taxonomy" id="2715679"/>
    <lineage>
        <taxon>Bacteria</taxon>
        <taxon>Pseudomonadati</taxon>
        <taxon>Nitrospirota</taxon>
        <taxon>Thermodesulfovibrionia</taxon>
        <taxon>Thermodesulfovibrionales</taxon>
        <taxon>Dissulfurispiraceae</taxon>
        <taxon>Dissulfurispira</taxon>
    </lineage>
</organism>
<dbReference type="KEGG" id="dtp:JZK55_12520"/>
<keyword evidence="3" id="KW-0548">Nucleotidyltransferase</keyword>
<dbReference type="SUPFAM" id="SSF54631">
    <property type="entry name" value="CBS-domain pair"/>
    <property type="match status" value="1"/>
</dbReference>
<dbReference type="PANTHER" id="PTHR22572">
    <property type="entry name" value="SUGAR-1-PHOSPHATE GUANYL TRANSFERASE"/>
    <property type="match status" value="1"/>
</dbReference>
<dbReference type="InterPro" id="IPR050486">
    <property type="entry name" value="Mannose-1P_guanyltransferase"/>
</dbReference>
<dbReference type="RefSeq" id="WP_203471535.1">
    <property type="nucleotide sequence ID" value="NZ_AP022873.1"/>
</dbReference>
<dbReference type="GO" id="GO:0016779">
    <property type="term" value="F:nucleotidyltransferase activity"/>
    <property type="evidence" value="ECO:0007669"/>
    <property type="project" value="UniProtKB-KW"/>
</dbReference>
<dbReference type="InterPro" id="IPR005835">
    <property type="entry name" value="NTP_transferase_dom"/>
</dbReference>
<protein>
    <submittedName>
        <fullName evidence="3">Mannose-1-phosphate guanylyltransferase</fullName>
    </submittedName>
</protein>
<dbReference type="SUPFAM" id="SSF53448">
    <property type="entry name" value="Nucleotide-diphospho-sugar transferases"/>
    <property type="match status" value="1"/>
</dbReference>
<dbReference type="Pfam" id="PF00571">
    <property type="entry name" value="CBS"/>
    <property type="match status" value="2"/>
</dbReference>
<keyword evidence="3" id="KW-0808">Transferase</keyword>
<dbReference type="InterPro" id="IPR029044">
    <property type="entry name" value="Nucleotide-diphossugar_trans"/>
</dbReference>
<dbReference type="Proteomes" id="UP000516360">
    <property type="component" value="Chromosome"/>
</dbReference>
<dbReference type="AlphaFoldDB" id="A0A7G1H0K5"/>
<proteinExistence type="predicted"/>
<keyword evidence="1" id="KW-0129">CBS domain</keyword>
<evidence type="ECO:0000313" key="4">
    <source>
        <dbReference type="Proteomes" id="UP000516360"/>
    </source>
</evidence>
<dbReference type="Gene3D" id="3.90.550.10">
    <property type="entry name" value="Spore Coat Polysaccharide Biosynthesis Protein SpsA, Chain A"/>
    <property type="match status" value="1"/>
</dbReference>
<feature type="domain" description="CBS" evidence="2">
    <location>
        <begin position="64"/>
        <end position="120"/>
    </location>
</feature>
<dbReference type="EMBL" id="AP022873">
    <property type="protein sequence ID" value="BCB96330.1"/>
    <property type="molecule type" value="Genomic_DNA"/>
</dbReference>
<gene>
    <name evidence="3" type="ORF">JZK55_12520</name>
</gene>
<evidence type="ECO:0000259" key="2">
    <source>
        <dbReference type="PROSITE" id="PS51371"/>
    </source>
</evidence>
<reference evidence="3 4" key="1">
    <citation type="submission" date="2020-03" db="EMBL/GenBank/DDBJ databases">
        <title>Complete genome sequences of two sulfur-disproportionating bacterial strains T55J and Mzg5.</title>
        <authorList>
            <person name="Umezawa K."/>
            <person name="Kojima H."/>
            <person name="Kato Y."/>
            <person name="Fukui M."/>
        </authorList>
    </citation>
    <scope>NUCLEOTIDE SEQUENCE [LARGE SCALE GENOMIC DNA]</scope>
    <source>
        <strain evidence="3 4">T55J</strain>
    </source>
</reference>
<sequence>MDKNLIINLTASIKEALKKLDETSEKVLFVVDENNILLGTITDGDIRRYILKTGTIEGTIESIYHRKPIYATENLSKEEIKKLIFENRVELLPILDREKKVVGYYRWTDFYDSNKKEILEKKLKDIPVVIMAGGKGTRLDPFTRVLPKPLLPVKDKTITEMIIDLFKKFGVKKFYLTLNYKGKVIESYFNSIEKDYEIEFIWEEEFLGTAGSLHLLKDFIDTDLFVSNCDIMLNTNYNDVYEYHKKMNASFTTITSIQHYKVPYGVVYTRQGGFIEKIEEKPEHTFQINTGVYLLNKEALDYITLNKYIDMPQLISKLIENKETVLAYPIKEKDYIDLGQWDEYKKAIKILEDLDNV</sequence>
<evidence type="ECO:0000313" key="3">
    <source>
        <dbReference type="EMBL" id="BCB96330.1"/>
    </source>
</evidence>
<dbReference type="Pfam" id="PF00483">
    <property type="entry name" value="NTP_transferase"/>
    <property type="match status" value="1"/>
</dbReference>